<dbReference type="EMBL" id="JACHBU010000001">
    <property type="protein sequence ID" value="MBB6507361.1"/>
    <property type="molecule type" value="Genomic_DNA"/>
</dbReference>
<protein>
    <submittedName>
        <fullName evidence="1">Uncharacterized protein</fullName>
    </submittedName>
</protein>
<keyword evidence="2" id="KW-1185">Reference proteome</keyword>
<accession>A0A7X0MQJ8</accession>
<proteinExistence type="predicted"/>
<reference evidence="1 2" key="1">
    <citation type="submission" date="2020-08" db="EMBL/GenBank/DDBJ databases">
        <title>The Agave Microbiome: Exploring the role of microbial communities in plant adaptations to desert environments.</title>
        <authorList>
            <person name="Partida-Martinez L.P."/>
        </authorList>
    </citation>
    <scope>NUCLEOTIDE SEQUENCE [LARGE SCALE GENOMIC DNA]</scope>
    <source>
        <strain evidence="1 2">AS3.12</strain>
    </source>
</reference>
<evidence type="ECO:0000313" key="1">
    <source>
        <dbReference type="EMBL" id="MBB6507361.1"/>
    </source>
</evidence>
<dbReference type="RefSeq" id="WP_062455136.1">
    <property type="nucleotide sequence ID" value="NZ_JACHBU010000001.1"/>
</dbReference>
<sequence length="80" mass="8975">MAPRTIPAELDAALTALPLRTGIYVPEDLLEDWFAPGTGMSPVSAEALSQAETYGRKLECEFKYYPERLEGVFWKWVPAL</sequence>
<dbReference type="Proteomes" id="UP000585437">
    <property type="component" value="Unassembled WGS sequence"/>
</dbReference>
<comment type="caution">
    <text evidence="1">The sequence shown here is derived from an EMBL/GenBank/DDBJ whole genome shotgun (WGS) entry which is preliminary data.</text>
</comment>
<evidence type="ECO:0000313" key="2">
    <source>
        <dbReference type="Proteomes" id="UP000585437"/>
    </source>
</evidence>
<dbReference type="AlphaFoldDB" id="A0A7X0MQJ8"/>
<organism evidence="1 2">
    <name type="scientific">Rhizobium soli</name>
    <dbReference type="NCBI Taxonomy" id="424798"/>
    <lineage>
        <taxon>Bacteria</taxon>
        <taxon>Pseudomonadati</taxon>
        <taxon>Pseudomonadota</taxon>
        <taxon>Alphaproteobacteria</taxon>
        <taxon>Hyphomicrobiales</taxon>
        <taxon>Rhizobiaceae</taxon>
        <taxon>Rhizobium/Agrobacterium group</taxon>
        <taxon>Rhizobium</taxon>
    </lineage>
</organism>
<gene>
    <name evidence="1" type="ORF">F4695_000680</name>
</gene>
<name>A0A7X0MQJ8_9HYPH</name>